<keyword evidence="3" id="KW-1185">Reference proteome</keyword>
<evidence type="ECO:0000313" key="2">
    <source>
        <dbReference type="EMBL" id="SDL67625.1"/>
    </source>
</evidence>
<dbReference type="Gene3D" id="3.40.630.30">
    <property type="match status" value="1"/>
</dbReference>
<reference evidence="3" key="1">
    <citation type="submission" date="2016-10" db="EMBL/GenBank/DDBJ databases">
        <authorList>
            <person name="Varghese N."/>
            <person name="Submissions S."/>
        </authorList>
    </citation>
    <scope>NUCLEOTIDE SEQUENCE [LARGE SCALE GENOMIC DNA]</scope>
    <source>
        <strain evidence="3">DSM 19886</strain>
    </source>
</reference>
<dbReference type="Pfam" id="PF00583">
    <property type="entry name" value="Acetyltransf_1"/>
    <property type="match status" value="1"/>
</dbReference>
<evidence type="ECO:0000313" key="3">
    <source>
        <dbReference type="Proteomes" id="UP000199440"/>
    </source>
</evidence>
<name>A0A1G9M1M8_9FLAO</name>
<dbReference type="InterPro" id="IPR000182">
    <property type="entry name" value="GNAT_dom"/>
</dbReference>
<dbReference type="PROSITE" id="PS51186">
    <property type="entry name" value="GNAT"/>
    <property type="match status" value="1"/>
</dbReference>
<dbReference type="AlphaFoldDB" id="A0A1G9M1M8"/>
<dbReference type="OrthoDB" id="5109343at2"/>
<keyword evidence="2" id="KW-0808">Transferase</keyword>
<evidence type="ECO:0000259" key="1">
    <source>
        <dbReference type="PROSITE" id="PS51186"/>
    </source>
</evidence>
<dbReference type="EMBL" id="FNGV01000002">
    <property type="protein sequence ID" value="SDL67625.1"/>
    <property type="molecule type" value="Genomic_DNA"/>
</dbReference>
<gene>
    <name evidence="2" type="ORF">SAMN04488514_102302</name>
</gene>
<organism evidence="2 3">
    <name type="scientific">Kriegella aquimaris</name>
    <dbReference type="NCBI Taxonomy" id="192904"/>
    <lineage>
        <taxon>Bacteria</taxon>
        <taxon>Pseudomonadati</taxon>
        <taxon>Bacteroidota</taxon>
        <taxon>Flavobacteriia</taxon>
        <taxon>Flavobacteriales</taxon>
        <taxon>Flavobacteriaceae</taxon>
        <taxon>Kriegella</taxon>
    </lineage>
</organism>
<protein>
    <submittedName>
        <fullName evidence="2">Acetyltransferase (GNAT) domain-containing protein</fullName>
    </submittedName>
</protein>
<dbReference type="InterPro" id="IPR016181">
    <property type="entry name" value="Acyl_CoA_acyltransferase"/>
</dbReference>
<dbReference type="Proteomes" id="UP000199440">
    <property type="component" value="Unassembled WGS sequence"/>
</dbReference>
<dbReference type="GO" id="GO:0016747">
    <property type="term" value="F:acyltransferase activity, transferring groups other than amino-acyl groups"/>
    <property type="evidence" value="ECO:0007669"/>
    <property type="project" value="InterPro"/>
</dbReference>
<dbReference type="RefSeq" id="WP_089886703.1">
    <property type="nucleotide sequence ID" value="NZ_FNGV01000002.1"/>
</dbReference>
<feature type="domain" description="N-acetyltransferase" evidence="1">
    <location>
        <begin position="14"/>
        <end position="175"/>
    </location>
</feature>
<dbReference type="STRING" id="192904.SAMN04488514_102302"/>
<dbReference type="SUPFAM" id="SSF55729">
    <property type="entry name" value="Acyl-CoA N-acyltransferases (Nat)"/>
    <property type="match status" value="1"/>
</dbReference>
<sequence length="175" mass="20255">MIIYKQVSEEAELIQILELQQKNLNAVLEELERKQEGFVTVSHNLDLLREMNNACPHIIALANDEVIGYALCMHPKLAHTIDVLKPMFHEIKKTLPKIENYLVMGQICIAKNYRQQGVFRKLYEKMQISIAPNYTSIVTEVDRKNIRSLNAHYAIGFKHLKSYPSAGHQWELIIL</sequence>
<proteinExistence type="predicted"/>
<accession>A0A1G9M1M8</accession>